<evidence type="ECO:0000256" key="2">
    <source>
        <dbReference type="PROSITE-ProRule" id="PRU00708"/>
    </source>
</evidence>
<proteinExistence type="predicted"/>
<organism evidence="3 4">
    <name type="scientific">Ceratodon purpureus</name>
    <name type="common">Fire moss</name>
    <name type="synonym">Dicranum purpureum</name>
    <dbReference type="NCBI Taxonomy" id="3225"/>
    <lineage>
        <taxon>Eukaryota</taxon>
        <taxon>Viridiplantae</taxon>
        <taxon>Streptophyta</taxon>
        <taxon>Embryophyta</taxon>
        <taxon>Bryophyta</taxon>
        <taxon>Bryophytina</taxon>
        <taxon>Bryopsida</taxon>
        <taxon>Dicranidae</taxon>
        <taxon>Pseudoditrichales</taxon>
        <taxon>Ditrichaceae</taxon>
        <taxon>Ceratodon</taxon>
    </lineage>
</organism>
<evidence type="ECO:0000313" key="4">
    <source>
        <dbReference type="Proteomes" id="UP000822688"/>
    </source>
</evidence>
<protein>
    <recommendedName>
        <fullName evidence="5">Pentatricopeptide repeat-containing protein</fullName>
    </recommendedName>
</protein>
<dbReference type="GO" id="GO:0003723">
    <property type="term" value="F:RNA binding"/>
    <property type="evidence" value="ECO:0007669"/>
    <property type="project" value="InterPro"/>
</dbReference>
<evidence type="ECO:0000313" key="3">
    <source>
        <dbReference type="EMBL" id="KAG0571636.1"/>
    </source>
</evidence>
<dbReference type="AlphaFoldDB" id="A0A8T0HLE1"/>
<dbReference type="Gene3D" id="1.25.40.10">
    <property type="entry name" value="Tetratricopeptide repeat domain"/>
    <property type="match status" value="1"/>
</dbReference>
<dbReference type="InterPro" id="IPR002885">
    <property type="entry name" value="PPR_rpt"/>
</dbReference>
<dbReference type="EMBL" id="CM026426">
    <property type="protein sequence ID" value="KAG0571636.1"/>
    <property type="molecule type" value="Genomic_DNA"/>
</dbReference>
<dbReference type="PANTHER" id="PTHR47926">
    <property type="entry name" value="PENTATRICOPEPTIDE REPEAT-CONTAINING PROTEIN"/>
    <property type="match status" value="1"/>
</dbReference>
<dbReference type="PROSITE" id="PS51375">
    <property type="entry name" value="PPR"/>
    <property type="match status" value="1"/>
</dbReference>
<evidence type="ECO:0008006" key="5">
    <source>
        <dbReference type="Google" id="ProtNLM"/>
    </source>
</evidence>
<gene>
    <name evidence="3" type="ORF">KC19_VG029500</name>
</gene>
<dbReference type="Pfam" id="PF01535">
    <property type="entry name" value="PPR"/>
    <property type="match status" value="2"/>
</dbReference>
<dbReference type="InterPro" id="IPR011990">
    <property type="entry name" value="TPR-like_helical_dom_sf"/>
</dbReference>
<dbReference type="Proteomes" id="UP000822688">
    <property type="component" value="Chromosome V"/>
</dbReference>
<keyword evidence="1" id="KW-0677">Repeat</keyword>
<dbReference type="NCBIfam" id="TIGR00756">
    <property type="entry name" value="PPR"/>
    <property type="match status" value="2"/>
</dbReference>
<evidence type="ECO:0000256" key="1">
    <source>
        <dbReference type="ARBA" id="ARBA00022737"/>
    </source>
</evidence>
<accession>A0A8T0HLE1</accession>
<dbReference type="GO" id="GO:0009451">
    <property type="term" value="P:RNA modification"/>
    <property type="evidence" value="ECO:0007669"/>
    <property type="project" value="InterPro"/>
</dbReference>
<reference evidence="3" key="1">
    <citation type="submission" date="2020-06" db="EMBL/GenBank/DDBJ databases">
        <title>WGS assembly of Ceratodon purpureus strain R40.</title>
        <authorList>
            <person name="Carey S.B."/>
            <person name="Jenkins J."/>
            <person name="Shu S."/>
            <person name="Lovell J.T."/>
            <person name="Sreedasyam A."/>
            <person name="Maumus F."/>
            <person name="Tiley G.P."/>
            <person name="Fernandez-Pozo N."/>
            <person name="Barry K."/>
            <person name="Chen C."/>
            <person name="Wang M."/>
            <person name="Lipzen A."/>
            <person name="Daum C."/>
            <person name="Saski C.A."/>
            <person name="Payton A.C."/>
            <person name="Mcbreen J.C."/>
            <person name="Conrad R.E."/>
            <person name="Kollar L.M."/>
            <person name="Olsson S."/>
            <person name="Huttunen S."/>
            <person name="Landis J.B."/>
            <person name="Wickett N.J."/>
            <person name="Johnson M.G."/>
            <person name="Rensing S.A."/>
            <person name="Grimwood J."/>
            <person name="Schmutz J."/>
            <person name="Mcdaniel S.F."/>
        </authorList>
    </citation>
    <scope>NUCLEOTIDE SEQUENCE</scope>
    <source>
        <strain evidence="3">R40</strain>
    </source>
</reference>
<keyword evidence="4" id="KW-1185">Reference proteome</keyword>
<name>A0A8T0HLE1_CERPU</name>
<dbReference type="Pfam" id="PF13041">
    <property type="entry name" value="PPR_2"/>
    <property type="match status" value="1"/>
</dbReference>
<feature type="repeat" description="PPR" evidence="2">
    <location>
        <begin position="92"/>
        <end position="126"/>
    </location>
</feature>
<sequence>MVNLRLGAAQNGYFDEAFKFFEAMRNEGRKPDKLTSICILNACSSLEQGRILHSDIVKASFELDVRVGTALVYMFSKCGSVEDVLQVFEKLPQRNVVSMIAANAQNSKFEKALEYFEKMLKEGILPDKRAYTIVLNVCTSGRLGERGTSP</sequence>
<dbReference type="InterPro" id="IPR046960">
    <property type="entry name" value="PPR_At4g14850-like_plant"/>
</dbReference>
<comment type="caution">
    <text evidence="3">The sequence shown here is derived from an EMBL/GenBank/DDBJ whole genome shotgun (WGS) entry which is preliminary data.</text>
</comment>